<dbReference type="InterPro" id="IPR058248">
    <property type="entry name" value="Lxx211020-like"/>
</dbReference>
<keyword evidence="3" id="KW-1185">Reference proteome</keyword>
<keyword evidence="1" id="KW-0732">Signal</keyword>
<dbReference type="PANTHER" id="PTHR36302:SF1">
    <property type="entry name" value="COPPER CHAPERONE PCU(A)C"/>
    <property type="match status" value="1"/>
</dbReference>
<dbReference type="Proteomes" id="UP000064007">
    <property type="component" value="Chromosome 1"/>
</dbReference>
<evidence type="ECO:0000313" key="3">
    <source>
        <dbReference type="Proteomes" id="UP000064007"/>
    </source>
</evidence>
<accession>A0A0D6EVA5</accession>
<dbReference type="InterPro" id="IPR007410">
    <property type="entry name" value="LpqE-like"/>
</dbReference>
<feature type="chain" id="PRO_5043119638" evidence="1">
    <location>
        <begin position="27"/>
        <end position="147"/>
    </location>
</feature>
<dbReference type="Gene3D" id="2.60.40.1890">
    <property type="entry name" value="PCu(A)C copper chaperone"/>
    <property type="match status" value="1"/>
</dbReference>
<evidence type="ECO:0000256" key="1">
    <source>
        <dbReference type="SAM" id="SignalP"/>
    </source>
</evidence>
<dbReference type="HOGENOM" id="CLU_100939_1_2_4"/>
<organism evidence="2 3">
    <name type="scientific">Candidatus Methylopumilus planktonicus</name>
    <dbReference type="NCBI Taxonomy" id="1581557"/>
    <lineage>
        <taxon>Bacteria</taxon>
        <taxon>Pseudomonadati</taxon>
        <taxon>Pseudomonadota</taxon>
        <taxon>Betaproteobacteria</taxon>
        <taxon>Nitrosomonadales</taxon>
        <taxon>Methylophilaceae</taxon>
        <taxon>Candidatus Methylopumilus</taxon>
    </lineage>
</organism>
<evidence type="ECO:0000313" key="2">
    <source>
        <dbReference type="EMBL" id="CEZ19208.1"/>
    </source>
</evidence>
<dbReference type="GeneID" id="99989659"/>
<dbReference type="KEGG" id="mbat:BN1208_0314"/>
<dbReference type="InterPro" id="IPR036182">
    <property type="entry name" value="PCuAC_sf"/>
</dbReference>
<reference evidence="3" key="1">
    <citation type="submission" date="2014-12" db="EMBL/GenBank/DDBJ databases">
        <authorList>
            <person name="Salcher M.M."/>
        </authorList>
    </citation>
    <scope>NUCLEOTIDE SEQUENCE [LARGE SCALE GENOMIC DNA]</scope>
    <source>
        <strain evidence="3">MMS-10A-171</strain>
    </source>
</reference>
<sequence length="147" mass="16746">MKTLSKKLLKLILLVITFLMSTEILAAPDIKIENAWVASAEANDDMSVAYMSLLSNEDLILTLVTSPKIKTIEMHNTIQEKGIMKMRMAHEIKIYHNKLFEFKSGGSHLMLMDFKGPLKTGEKIKLTFHFKDKKNQSFDKSIDATIK</sequence>
<dbReference type="OrthoDB" id="9796962at2"/>
<dbReference type="AlphaFoldDB" id="A0A0D6EVA5"/>
<dbReference type="PANTHER" id="PTHR36302">
    <property type="entry name" value="BLR7088 PROTEIN"/>
    <property type="match status" value="1"/>
</dbReference>
<feature type="signal peptide" evidence="1">
    <location>
        <begin position="1"/>
        <end position="26"/>
    </location>
</feature>
<dbReference type="EMBL" id="LN827929">
    <property type="protein sequence ID" value="CEZ19208.1"/>
    <property type="molecule type" value="Genomic_DNA"/>
</dbReference>
<proteinExistence type="predicted"/>
<protein>
    <submittedName>
        <fullName evidence="2">Uncharacterized protein</fullName>
    </submittedName>
</protein>
<gene>
    <name evidence="2" type="ORF">BN1208_0314</name>
</gene>
<dbReference type="SUPFAM" id="SSF110087">
    <property type="entry name" value="DR1885-like metal-binding protein"/>
    <property type="match status" value="1"/>
</dbReference>
<dbReference type="STRING" id="1581557.BN1208_0314"/>
<name>A0A0D6EVA5_9PROT</name>
<dbReference type="Pfam" id="PF04314">
    <property type="entry name" value="PCuAC"/>
    <property type="match status" value="1"/>
</dbReference>
<dbReference type="RefSeq" id="WP_082092814.1">
    <property type="nucleotide sequence ID" value="NZ_CP040978.1"/>
</dbReference>